<evidence type="ECO:0000256" key="11">
    <source>
        <dbReference type="SAM" id="MobiDB-lite"/>
    </source>
</evidence>
<dbReference type="SUPFAM" id="SSF49879">
    <property type="entry name" value="SMAD/FHA domain"/>
    <property type="match status" value="1"/>
</dbReference>
<evidence type="ECO:0000256" key="3">
    <source>
        <dbReference type="ARBA" id="ARBA00013245"/>
    </source>
</evidence>
<dbReference type="SMART" id="SM00382">
    <property type="entry name" value="AAA"/>
    <property type="match status" value="1"/>
</dbReference>
<evidence type="ECO:0000259" key="13">
    <source>
        <dbReference type="SMART" id="SM00983"/>
    </source>
</evidence>
<dbReference type="GO" id="GO:0005524">
    <property type="term" value="F:ATP binding"/>
    <property type="evidence" value="ECO:0007669"/>
    <property type="project" value="UniProtKB-KW"/>
</dbReference>
<feature type="region of interest" description="Disordered" evidence="11">
    <location>
        <begin position="562"/>
        <end position="604"/>
    </location>
</feature>
<proteinExistence type="predicted"/>
<dbReference type="InterPro" id="IPR006282">
    <property type="entry name" value="Thi_PPkinase"/>
</dbReference>
<dbReference type="GO" id="GO:0016887">
    <property type="term" value="F:ATP hydrolysis activity"/>
    <property type="evidence" value="ECO:0007669"/>
    <property type="project" value="InterPro"/>
</dbReference>
<feature type="region of interest" description="Disordered" evidence="11">
    <location>
        <begin position="294"/>
        <end position="316"/>
    </location>
</feature>
<evidence type="ECO:0000313" key="15">
    <source>
        <dbReference type="Proteomes" id="UP000596661"/>
    </source>
</evidence>
<dbReference type="Gramene" id="evm.model.01.768">
    <property type="protein sequence ID" value="cds.evm.model.01.768"/>
    <property type="gene ID" value="evm.TU.01.768"/>
</dbReference>
<dbReference type="SMART" id="SM00983">
    <property type="entry name" value="TPK_B1_binding"/>
    <property type="match status" value="1"/>
</dbReference>
<dbReference type="NCBIfam" id="TIGR01378">
    <property type="entry name" value="thi_PPkinase"/>
    <property type="match status" value="1"/>
</dbReference>
<dbReference type="Gene3D" id="2.30.30.750">
    <property type="match status" value="1"/>
</dbReference>
<dbReference type="Gene3D" id="3.40.50.10240">
    <property type="entry name" value="Thiamin pyrophosphokinase, catalytic domain"/>
    <property type="match status" value="1"/>
</dbReference>
<feature type="domain" description="Thiamin pyrophosphokinase thiamin-binding" evidence="13">
    <location>
        <begin position="1394"/>
        <end position="1460"/>
    </location>
</feature>
<dbReference type="GO" id="GO:0005829">
    <property type="term" value="C:cytosol"/>
    <property type="evidence" value="ECO:0007669"/>
    <property type="project" value="UniProtKB-SubCell"/>
</dbReference>
<evidence type="ECO:0000256" key="1">
    <source>
        <dbReference type="ARBA" id="ARBA00004514"/>
    </source>
</evidence>
<dbReference type="Gene3D" id="2.60.200.20">
    <property type="match status" value="1"/>
</dbReference>
<organism evidence="14 15">
    <name type="scientific">Cannabis sativa</name>
    <name type="common">Hemp</name>
    <name type="synonym">Marijuana</name>
    <dbReference type="NCBI Taxonomy" id="3483"/>
    <lineage>
        <taxon>Eukaryota</taxon>
        <taxon>Viridiplantae</taxon>
        <taxon>Streptophyta</taxon>
        <taxon>Embryophyta</taxon>
        <taxon>Tracheophyta</taxon>
        <taxon>Spermatophyta</taxon>
        <taxon>Magnoliopsida</taxon>
        <taxon>eudicotyledons</taxon>
        <taxon>Gunneridae</taxon>
        <taxon>Pentapetalae</taxon>
        <taxon>rosids</taxon>
        <taxon>fabids</taxon>
        <taxon>Rosales</taxon>
        <taxon>Cannabaceae</taxon>
        <taxon>Cannabis</taxon>
    </lineage>
</organism>
<dbReference type="EC" id="2.7.6.2" evidence="3"/>
<dbReference type="EnsemblPlants" id="evm.model.01.768">
    <property type="protein sequence ID" value="cds.evm.model.01.768"/>
    <property type="gene ID" value="evm.TU.01.768"/>
</dbReference>
<feature type="region of interest" description="Disordered" evidence="11">
    <location>
        <begin position="335"/>
        <end position="360"/>
    </location>
</feature>
<reference evidence="14" key="2">
    <citation type="submission" date="2021-03" db="UniProtKB">
        <authorList>
            <consortium name="EnsemblPlants"/>
        </authorList>
    </citation>
    <scope>IDENTIFICATION</scope>
</reference>
<dbReference type="FunFam" id="3.40.50.300:FF:000416">
    <property type="entry name" value="p-loop nucleoside triphosphate hydrolase superfamily protein"/>
    <property type="match status" value="1"/>
</dbReference>
<accession>A0A803NQQ3</accession>
<dbReference type="GO" id="GO:0005741">
    <property type="term" value="C:mitochondrial outer membrane"/>
    <property type="evidence" value="ECO:0007669"/>
    <property type="project" value="UniProtKB-SubCell"/>
</dbReference>
<sequence length="1469" mass="159724">MVETRRSSSTKRSLSSSPPPNPKRSKAAEASSSTNEVQVSEPAELLAPVKEAVSESAGLELRSSDLATPDPLKTESAFDEALPEKSAEIGADGLALVSPQSLGEPAVDVEKSKALGPAITRSKKRPSKLPKSNPKVAWGKLLSQFSQNPHLSIRDSNFTVGQSLQCNLAIKDPSISNTLCKLRHIQRGTSSVALLEIMGGKGDVKVNGKSYRKGSSVILTGGDEVVFSASLKHSYIFQQLVNDNFAASVSILEAQSAPVKGIQIGARSGSGDPSAVAGASILASLSNYRKDLTLLPPPGKAGEEMQQDAEISSVPTGCAGSGDLAADVDMKDCANNNDQNGLSREKDITPSPDAGNANSNLDGIGLDASIDAEVGKVSGTSYELRPLLRMLAGSSSTDFDLGGSISKLFDGPREIRDLLKDIDRPLWISNRRQAFKDKLLQGILNSDDIEVSFENFPYYLSDTTKNILIASTYIHLKCNKFAKYALDLPSVSPRVLLSGPAGSDIYQETLIKALAKHFGARLLIVESLLLPGGPMPKELDNVKEGPRPERLLFAKRTVQSTGLSHKKPASSVEADITGGSTVSSQVPPKQESSTASSRGNTFKKGDKVKFVGPSGLASLQSCPLSGPSYGYRGKVVLVFEGNGSSKIGVRFDKSIPEGNDLGGLCEEDHGFSVMSNHLARSDSSAGDDVDKLAISELFEVASNESKNTPLILFVKDIEKAMVGNSDAYAILKNKLENLPENVVVIGSHTQLDNRKEKSHPGGLLFTKFGSNQTALLDLAFPDNFGRLHDRSKETPKTTKQLTRLFPNKVAIQLPQDEEVLSDWKQQLERDVETLKAQSNIVSIRSVLDRVGLDCPDIETLCIKDQALTVESVEKVIGWALSYHFMHCSEASVKDEKLVISTESITNGLSILQGIQSESKCVKKSLKDVVTENEFEKKLLADVIPPSDIGVTFDDIGALENVKDTLKELVMLPLQRPELFGKGQLTKPCKGILLFGPPGTGKTMLAKAVATEAGANFINISMSSITSKWFGEGEKYVKAVFSLASKIAPSVIFVDEVDSMLGRRENPGEHEAMRKMKNEFMVNWDGLRTKDKERVLVLAATNRPFDLDEAVIRRLPRRLMVGLPDAPNREKIIKVILAKEELAPDVDLEAVANMTDGYSGSDLKNLCVTAAHRPIREILEKEKKERASAVSESRPPPALYCSSDVRSLKMDDFKCAHEQVCASVSSESTNMSELLQWNDLYGEGGSRKKKSLSYFIAAKLRLCADGGANRLYDDFPLFFPHQCPSEVRNRYKPDVIKGDMDSVRGDVLDFYKNMGTKILNKSEDQDTTDLHKCVTYIKDSTLDQEKSNLCILVAGALGGRFDHEMGNINVLYRFSTIRIVLLSDDCLIHLLPRTHQHEIHIQSSVEGPHCGLIPIGMPSGMTTTSGLEWDLNDTEMRFGGLVSTSNLVKQDKITVQSDSDLLWTISLKKK</sequence>
<dbReference type="EMBL" id="UZAU01000018">
    <property type="status" value="NOT_ANNOTATED_CDS"/>
    <property type="molecule type" value="Genomic_DNA"/>
</dbReference>
<comment type="function">
    <text evidence="10">Catalyzes the phosphorylation of thiamine to thiamine pyrophosphate (TPP). TPP is an active cofactor for enzymes involved in glycolysis and energy production. Plant leaves require high levels of TPP for photosynthesis and carbohydrate metabolism.</text>
</comment>
<name>A0A803NQQ3_CANSA</name>
<evidence type="ECO:0000256" key="9">
    <source>
        <dbReference type="ARBA" id="ARBA00023128"/>
    </source>
</evidence>
<dbReference type="SUPFAM" id="SSF63862">
    <property type="entry name" value="Thiamin pyrophosphokinase, substrate-binding domain"/>
    <property type="match status" value="1"/>
</dbReference>
<dbReference type="InterPro" id="IPR051701">
    <property type="entry name" value="Mito_OM_Translocase_MSP1"/>
</dbReference>
<keyword evidence="7" id="KW-1000">Mitochondrion outer membrane</keyword>
<dbReference type="InterPro" id="IPR047008">
    <property type="entry name" value="XRN1_SH3_sf"/>
</dbReference>
<reference evidence="14" key="1">
    <citation type="submission" date="2018-11" db="EMBL/GenBank/DDBJ databases">
        <authorList>
            <person name="Grassa J C."/>
        </authorList>
    </citation>
    <scope>NUCLEOTIDE SEQUENCE [LARGE SCALE GENOMIC DNA]</scope>
</reference>
<dbReference type="InterPro" id="IPR003593">
    <property type="entry name" value="AAA+_ATPase"/>
</dbReference>
<evidence type="ECO:0000256" key="7">
    <source>
        <dbReference type="ARBA" id="ARBA00022787"/>
    </source>
</evidence>
<dbReference type="FunFam" id="2.60.120.320:FF:000001">
    <property type="entry name" value="Thiamine pyrophosphokinase"/>
    <property type="match status" value="1"/>
</dbReference>
<evidence type="ECO:0000256" key="6">
    <source>
        <dbReference type="ARBA" id="ARBA00022777"/>
    </source>
</evidence>
<keyword evidence="4" id="KW-0808">Transferase</keyword>
<dbReference type="OMA" id="NCASKIG"/>
<dbReference type="SUPFAM" id="SSF52540">
    <property type="entry name" value="P-loop containing nucleoside triphosphate hydrolases"/>
    <property type="match status" value="1"/>
</dbReference>
<feature type="compositionally biased region" description="Polar residues" evidence="11">
    <location>
        <begin position="578"/>
        <end position="600"/>
    </location>
</feature>
<dbReference type="GO" id="GO:0030975">
    <property type="term" value="F:thiamine binding"/>
    <property type="evidence" value="ECO:0007669"/>
    <property type="project" value="InterPro"/>
</dbReference>
<dbReference type="InterPro" id="IPR008984">
    <property type="entry name" value="SMAD_FHA_dom_sf"/>
</dbReference>
<dbReference type="GO" id="GO:0016301">
    <property type="term" value="F:kinase activity"/>
    <property type="evidence" value="ECO:0007669"/>
    <property type="project" value="UniProtKB-KW"/>
</dbReference>
<dbReference type="Pfam" id="PF24933">
    <property type="entry name" value="DUF7751"/>
    <property type="match status" value="1"/>
</dbReference>
<keyword evidence="9" id="KW-0496">Mitochondrion</keyword>
<evidence type="ECO:0000313" key="14">
    <source>
        <dbReference type="EnsemblPlants" id="cds.evm.model.01.768"/>
    </source>
</evidence>
<evidence type="ECO:0000256" key="2">
    <source>
        <dbReference type="ARBA" id="ARBA00004572"/>
    </source>
</evidence>
<dbReference type="InterPro" id="IPR027417">
    <property type="entry name" value="P-loop_NTPase"/>
</dbReference>
<dbReference type="InterPro" id="IPR041569">
    <property type="entry name" value="AAA_lid_3"/>
</dbReference>
<dbReference type="InterPro" id="IPR003959">
    <property type="entry name" value="ATPase_AAA_core"/>
</dbReference>
<dbReference type="Pfam" id="PF04263">
    <property type="entry name" value="TPK_catalytic"/>
    <property type="match status" value="1"/>
</dbReference>
<dbReference type="Proteomes" id="UP000596661">
    <property type="component" value="Chromosome 1"/>
</dbReference>
<keyword evidence="8" id="KW-0067">ATP-binding</keyword>
<dbReference type="Pfam" id="PF17862">
    <property type="entry name" value="AAA_lid_3"/>
    <property type="match status" value="1"/>
</dbReference>
<keyword evidence="6" id="KW-0418">Kinase</keyword>
<dbReference type="InterPro" id="IPR036759">
    <property type="entry name" value="TPK_catalytic_sf"/>
</dbReference>
<dbReference type="SUPFAM" id="SSF63999">
    <property type="entry name" value="Thiamin pyrophosphokinase, catalytic domain"/>
    <property type="match status" value="1"/>
</dbReference>
<evidence type="ECO:0000259" key="12">
    <source>
        <dbReference type="SMART" id="SM00382"/>
    </source>
</evidence>
<dbReference type="Gene3D" id="3.40.50.300">
    <property type="entry name" value="P-loop containing nucleotide triphosphate hydrolases"/>
    <property type="match status" value="1"/>
</dbReference>
<dbReference type="Gene3D" id="1.10.8.60">
    <property type="match status" value="1"/>
</dbReference>
<dbReference type="PROSITE" id="PS00674">
    <property type="entry name" value="AAA"/>
    <property type="match status" value="1"/>
</dbReference>
<dbReference type="PANTHER" id="PTHR45644">
    <property type="entry name" value="AAA ATPASE, PUTATIVE (AFU_ORTHOLOGUE AFUA_2G12920)-RELATED-RELATED"/>
    <property type="match status" value="1"/>
</dbReference>
<keyword evidence="7" id="KW-0472">Membrane</keyword>
<dbReference type="Pfam" id="PF04265">
    <property type="entry name" value="TPK_B1_binding"/>
    <property type="match status" value="1"/>
</dbReference>
<dbReference type="GO" id="GO:0004788">
    <property type="term" value="F:thiamine diphosphokinase activity"/>
    <property type="evidence" value="ECO:0007669"/>
    <property type="project" value="UniProtKB-EC"/>
</dbReference>
<dbReference type="InterPro" id="IPR007371">
    <property type="entry name" value="TPK_catalytic"/>
</dbReference>
<dbReference type="Pfam" id="PF00004">
    <property type="entry name" value="AAA"/>
    <property type="match status" value="1"/>
</dbReference>
<keyword evidence="5" id="KW-0547">Nucleotide-binding</keyword>
<protein>
    <recommendedName>
        <fullName evidence="3">thiamine diphosphokinase</fullName>
        <ecNumber evidence="3">2.7.6.2</ecNumber>
    </recommendedName>
</protein>
<dbReference type="GO" id="GO:0009229">
    <property type="term" value="P:thiamine diphosphate biosynthetic process"/>
    <property type="evidence" value="ECO:0007669"/>
    <property type="project" value="InterPro"/>
</dbReference>
<keyword evidence="15" id="KW-1185">Reference proteome</keyword>
<dbReference type="Gene3D" id="2.60.120.320">
    <property type="entry name" value="Thiamin pyrophosphokinase, thiamin-binding domain"/>
    <property type="match status" value="1"/>
</dbReference>
<dbReference type="InterPro" id="IPR003960">
    <property type="entry name" value="ATPase_AAA_CS"/>
</dbReference>
<comment type="subcellular location">
    <subcellularLocation>
        <location evidence="1">Cytoplasm</location>
        <location evidence="1">Cytosol</location>
    </subcellularLocation>
    <subcellularLocation>
        <location evidence="2">Mitochondrion outer membrane</location>
        <topology evidence="2">Single-pass membrane protein</topology>
    </subcellularLocation>
</comment>
<dbReference type="PANTHER" id="PTHR45644:SF73">
    <property type="entry name" value="AAA-TYPE ATPASE FAMILY PROTEIN"/>
    <property type="match status" value="1"/>
</dbReference>
<evidence type="ECO:0000256" key="4">
    <source>
        <dbReference type="ARBA" id="ARBA00022679"/>
    </source>
</evidence>
<dbReference type="InterPro" id="IPR056653">
    <property type="entry name" value="DUF7751"/>
</dbReference>
<evidence type="ECO:0000256" key="8">
    <source>
        <dbReference type="ARBA" id="ARBA00022840"/>
    </source>
</evidence>
<dbReference type="CDD" id="cd07995">
    <property type="entry name" value="TPK"/>
    <property type="match status" value="1"/>
</dbReference>
<feature type="domain" description="AAA+ ATPase" evidence="12">
    <location>
        <begin position="987"/>
        <end position="1124"/>
    </location>
</feature>
<feature type="region of interest" description="Disordered" evidence="11">
    <location>
        <begin position="1"/>
        <end position="74"/>
    </location>
</feature>
<dbReference type="CDD" id="cd19520">
    <property type="entry name" value="RecA-like_ATAD1"/>
    <property type="match status" value="1"/>
</dbReference>
<evidence type="ECO:0000256" key="10">
    <source>
        <dbReference type="ARBA" id="ARBA00025120"/>
    </source>
</evidence>
<dbReference type="InterPro" id="IPR036371">
    <property type="entry name" value="TPK_B1-bd_sf"/>
</dbReference>
<dbReference type="InterPro" id="IPR007373">
    <property type="entry name" value="Thiamin_PyroPKinase_B1-bd"/>
</dbReference>
<dbReference type="GO" id="GO:0006772">
    <property type="term" value="P:thiamine metabolic process"/>
    <property type="evidence" value="ECO:0007669"/>
    <property type="project" value="InterPro"/>
</dbReference>
<evidence type="ECO:0000256" key="5">
    <source>
        <dbReference type="ARBA" id="ARBA00022741"/>
    </source>
</evidence>